<accession>A0A510KMB0</accession>
<keyword evidence="2" id="KW-0067">ATP-binding</keyword>
<dbReference type="Proteomes" id="UP000321501">
    <property type="component" value="Plasmid pJMUB3934p3"/>
</dbReference>
<dbReference type="InterPro" id="IPR027417">
    <property type="entry name" value="P-loop_NTPase"/>
</dbReference>
<evidence type="ECO:0000313" key="2">
    <source>
        <dbReference type="EMBL" id="BBM51045.1"/>
    </source>
</evidence>
<reference evidence="2 3" key="1">
    <citation type="submission" date="2019-07" db="EMBL/GenBank/DDBJ databases">
        <title>Complete Genome Sequence of Leptotrichia wadei Strain JMUB3934.</title>
        <authorList>
            <person name="Watanabe S."/>
            <person name="Cui L."/>
        </authorList>
    </citation>
    <scope>NUCLEOTIDE SEQUENCE [LARGE SCALE GENOMIC DNA]</scope>
    <source>
        <strain evidence="2 3">JMUB3934</strain>
        <plasmid evidence="3">pjmub3934p3 dna</plasmid>
    </source>
</reference>
<dbReference type="Pfam" id="PF00005">
    <property type="entry name" value="ABC_tran"/>
    <property type="match status" value="1"/>
</dbReference>
<keyword evidence="2" id="KW-0547">Nucleotide-binding</keyword>
<evidence type="ECO:0000313" key="3">
    <source>
        <dbReference type="Proteomes" id="UP000321501"/>
    </source>
</evidence>
<proteinExistence type="predicted"/>
<dbReference type="GO" id="GO:0016887">
    <property type="term" value="F:ATP hydrolysis activity"/>
    <property type="evidence" value="ECO:0007669"/>
    <property type="project" value="InterPro"/>
</dbReference>
<sequence length="131" mass="15424">MSLVQFNKVYKQFAGEYILKDINFTIEEKDKIGLVGVNGAGKSTIIRMLLDRERIDGAKEIYDKIFQLLEKEQNHLLNRYENDEIDYDSYVELSSARYNEYQEYVKELALAYDNELNEKMAFVINANLETF</sequence>
<keyword evidence="2" id="KW-0614">Plasmid</keyword>
<dbReference type="SUPFAM" id="SSF52540">
    <property type="entry name" value="P-loop containing nucleoside triphosphate hydrolases"/>
    <property type="match status" value="1"/>
</dbReference>
<organism evidence="2 3">
    <name type="scientific">Leptotrichia wadei</name>
    <dbReference type="NCBI Taxonomy" id="157687"/>
    <lineage>
        <taxon>Bacteria</taxon>
        <taxon>Fusobacteriati</taxon>
        <taxon>Fusobacteriota</taxon>
        <taxon>Fusobacteriia</taxon>
        <taxon>Fusobacteriales</taxon>
        <taxon>Leptotrichiaceae</taxon>
        <taxon>Leptotrichia</taxon>
    </lineage>
</organism>
<dbReference type="InterPro" id="IPR051309">
    <property type="entry name" value="ABCF_ATPase"/>
</dbReference>
<feature type="domain" description="ABC transporter" evidence="1">
    <location>
        <begin position="19"/>
        <end position="57"/>
    </location>
</feature>
<protein>
    <submittedName>
        <fullName evidence="2">ABC transporter, ATP-binding protein</fullName>
    </submittedName>
</protein>
<dbReference type="Gene3D" id="3.40.50.300">
    <property type="entry name" value="P-loop containing nucleotide triphosphate hydrolases"/>
    <property type="match status" value="1"/>
</dbReference>
<dbReference type="InterPro" id="IPR003439">
    <property type="entry name" value="ABC_transporter-like_ATP-bd"/>
</dbReference>
<evidence type="ECO:0000259" key="1">
    <source>
        <dbReference type="Pfam" id="PF00005"/>
    </source>
</evidence>
<dbReference type="RefSeq" id="WP_232052859.1">
    <property type="nucleotide sequence ID" value="NZ_AP019838.1"/>
</dbReference>
<name>A0A510KMB0_9FUSO</name>
<dbReference type="EMBL" id="AP019838">
    <property type="protein sequence ID" value="BBM51045.1"/>
    <property type="molecule type" value="Genomic_DNA"/>
</dbReference>
<dbReference type="GO" id="GO:0005524">
    <property type="term" value="F:ATP binding"/>
    <property type="evidence" value="ECO:0007669"/>
    <property type="project" value="UniProtKB-KW"/>
</dbReference>
<gene>
    <name evidence="2" type="ORF">JMUB3934_p3004</name>
</gene>
<dbReference type="AlphaFoldDB" id="A0A510KMB0"/>
<dbReference type="PANTHER" id="PTHR42855">
    <property type="entry name" value="ABC TRANSPORTER ATP-BINDING SUBUNIT"/>
    <property type="match status" value="1"/>
</dbReference>
<geneLocation type="plasmid" evidence="3">
    <name>pjmub3934p3 dna</name>
</geneLocation>
<dbReference type="PANTHER" id="PTHR42855:SF1">
    <property type="entry name" value="ABC TRANSPORTER DOMAIN-CONTAINING PROTEIN"/>
    <property type="match status" value="1"/>
</dbReference>